<dbReference type="RefSeq" id="WP_018303378.1">
    <property type="nucleotide sequence ID" value="NZ_KB902296.1"/>
</dbReference>
<dbReference type="EC" id="3.4.11.5" evidence="4"/>
<evidence type="ECO:0000256" key="1">
    <source>
        <dbReference type="ARBA" id="ARBA00010088"/>
    </source>
</evidence>
<dbReference type="AlphaFoldDB" id="A0A0D0NSP2"/>
<keyword evidence="4" id="KW-0645">Protease</keyword>
<dbReference type="SUPFAM" id="SSF53474">
    <property type="entry name" value="alpha/beta-Hydrolases"/>
    <property type="match status" value="1"/>
</dbReference>
<keyword evidence="2 4" id="KW-0378">Hydrolase</keyword>
<name>A0A0D0NSP2_9RHOB</name>
<dbReference type="InterPro" id="IPR000073">
    <property type="entry name" value="AB_hydrolase_1"/>
</dbReference>
<dbReference type="InterPro" id="IPR029058">
    <property type="entry name" value="AB_hydrolase_fold"/>
</dbReference>
<dbReference type="GO" id="GO:0006508">
    <property type="term" value="P:proteolysis"/>
    <property type="evidence" value="ECO:0007669"/>
    <property type="project" value="InterPro"/>
</dbReference>
<dbReference type="OrthoDB" id="9785698at2"/>
<dbReference type="GO" id="GO:0016020">
    <property type="term" value="C:membrane"/>
    <property type="evidence" value="ECO:0007669"/>
    <property type="project" value="TreeGrafter"/>
</dbReference>
<evidence type="ECO:0000256" key="2">
    <source>
        <dbReference type="ARBA" id="ARBA00022801"/>
    </source>
</evidence>
<dbReference type="InterPro" id="IPR050266">
    <property type="entry name" value="AB_hydrolase_sf"/>
</dbReference>
<dbReference type="eggNOG" id="COG2267">
    <property type="taxonomic scope" value="Bacteria"/>
</dbReference>
<keyword evidence="4" id="KW-0808">Transferase</keyword>
<organism evidence="4 5">
    <name type="scientific">Wenxinia marina DSM 24838</name>
    <dbReference type="NCBI Taxonomy" id="1123501"/>
    <lineage>
        <taxon>Bacteria</taxon>
        <taxon>Pseudomonadati</taxon>
        <taxon>Pseudomonadota</taxon>
        <taxon>Alphaproteobacteria</taxon>
        <taxon>Rhodobacterales</taxon>
        <taxon>Roseobacteraceae</taxon>
        <taxon>Wenxinia</taxon>
    </lineage>
</organism>
<dbReference type="PANTHER" id="PTHR43798:SF33">
    <property type="entry name" value="HYDROLASE, PUTATIVE (AFU_ORTHOLOGUE AFUA_2G14860)-RELATED"/>
    <property type="match status" value="1"/>
</dbReference>
<proteinExistence type="inferred from homology"/>
<dbReference type="Gene3D" id="3.40.50.1820">
    <property type="entry name" value="alpha/beta hydrolase"/>
    <property type="match status" value="1"/>
</dbReference>
<comment type="caution">
    <text evidence="4">The sequence shown here is derived from an EMBL/GenBank/DDBJ whole genome shotgun (WGS) entry which is preliminary data.</text>
</comment>
<keyword evidence="5" id="KW-1185">Reference proteome</keyword>
<accession>A0A0D0NSP2</accession>
<dbReference type="Pfam" id="PF00561">
    <property type="entry name" value="Abhydrolase_1"/>
    <property type="match status" value="1"/>
</dbReference>
<feature type="domain" description="AB hydrolase-1" evidence="3">
    <location>
        <begin position="64"/>
        <end position="315"/>
    </location>
</feature>
<reference evidence="4 5" key="1">
    <citation type="submission" date="2013-01" db="EMBL/GenBank/DDBJ databases">
        <authorList>
            <person name="Fiebig A."/>
            <person name="Goeker M."/>
            <person name="Klenk H.-P.P."/>
        </authorList>
    </citation>
    <scope>NUCLEOTIDE SEQUENCE [LARGE SCALE GENOMIC DNA]</scope>
    <source>
        <strain evidence="4 5">DSM 24838</strain>
    </source>
</reference>
<dbReference type="Proteomes" id="UP000035100">
    <property type="component" value="Unassembled WGS sequence"/>
</dbReference>
<comment type="similarity">
    <text evidence="1">Belongs to the peptidase S33 family.</text>
</comment>
<dbReference type="InterPro" id="IPR002410">
    <property type="entry name" value="Peptidase_S33"/>
</dbReference>
<sequence length="330" mass="35336">MRRFARGGSGALAVVLVATLAMWIGTRGNYGVPALVTHDPALPAALIAGHRLHLRVDGPPEAEAVIVLHGGPGGDFASLEALAALANTWRVVFYDQRGAGLSERVEAEDLIFDGHLDELAAVIDHVSPDRPVVLIGHSWGAMLAAAYLGRDPARVDRAVLIEPGYLDAAERDDWRQESRRFMSGPRYAVAAVTNGFRAARVDGPDDQARDDFLIGRMVHAFADHPDNPYHCGTGYGAPMRRFGAMASAAWEAAPAADIDRIGRGAGSFDGPVLLLAGACDDWLGAPLQERHLARFARAELAVIPDAGHDVVWDNPDAALAEIRSFLARPR</sequence>
<dbReference type="PRINTS" id="PR00793">
    <property type="entry name" value="PROAMNOPTASE"/>
</dbReference>
<gene>
    <name evidence="4" type="ORF">Wenmar_00569</name>
</gene>
<dbReference type="EMBL" id="AONG01000003">
    <property type="protein sequence ID" value="KIQ71190.1"/>
    <property type="molecule type" value="Genomic_DNA"/>
</dbReference>
<evidence type="ECO:0000259" key="3">
    <source>
        <dbReference type="Pfam" id="PF00561"/>
    </source>
</evidence>
<dbReference type="STRING" id="1123501.Wenmar_00569"/>
<dbReference type="GO" id="GO:0016746">
    <property type="term" value="F:acyltransferase activity"/>
    <property type="evidence" value="ECO:0007669"/>
    <property type="project" value="UniProtKB-KW"/>
</dbReference>
<evidence type="ECO:0000313" key="4">
    <source>
        <dbReference type="EMBL" id="KIQ71190.1"/>
    </source>
</evidence>
<evidence type="ECO:0000313" key="5">
    <source>
        <dbReference type="Proteomes" id="UP000035100"/>
    </source>
</evidence>
<keyword evidence="4" id="KW-0012">Acyltransferase</keyword>
<protein>
    <submittedName>
        <fullName evidence="4">Putative hydrolase or acyltransferase (Alpha/beta hydrolase superfamily)</fullName>
        <ecNumber evidence="4">3.4.11.5</ecNumber>
    </submittedName>
</protein>
<keyword evidence="4" id="KW-0031">Aminopeptidase</keyword>
<dbReference type="GO" id="GO:0004177">
    <property type="term" value="F:aminopeptidase activity"/>
    <property type="evidence" value="ECO:0007669"/>
    <property type="project" value="UniProtKB-KW"/>
</dbReference>
<dbReference type="PANTHER" id="PTHR43798">
    <property type="entry name" value="MONOACYLGLYCEROL LIPASE"/>
    <property type="match status" value="1"/>
</dbReference>